<evidence type="ECO:0008006" key="4">
    <source>
        <dbReference type="Google" id="ProtNLM"/>
    </source>
</evidence>
<comment type="caution">
    <text evidence="2">The sequence shown here is derived from an EMBL/GenBank/DDBJ whole genome shotgun (WGS) entry which is preliminary data.</text>
</comment>
<evidence type="ECO:0000256" key="1">
    <source>
        <dbReference type="SAM" id="SignalP"/>
    </source>
</evidence>
<dbReference type="AlphaFoldDB" id="A0A932CL62"/>
<feature type="signal peptide" evidence="1">
    <location>
        <begin position="1"/>
        <end position="22"/>
    </location>
</feature>
<sequence length="451" mass="51642">MKRVWGWLVLGFMLIWPSLSWAATDAEELIQLLKAKGVLTQEEVNTLQTRVKEREKKEKTLQAFYKDGFQVQTADKSFEMKVGGRVQADYLVLDSNNNANDGSFSLRGIRIESEGKLFKHTKFKAQLDMGEGKDANLKDGYLNFDYLKWAQLKIGQYKEPFSLEELTSSRHIDFLERSAVVTNLAPSRDLGVMLHSELWEGTLGYGLGIFNGSGSNQKRDQNDDKDLAGRFYVRPFAQNKSRWLKGLQFAGNFTWGNQEGGLKNLQSPVSETPLARWANGVTSDDRRTRLGADLAWVIGPFSLKTEYIRTDWKDLQRAGQREDLDAHGWYVTLSYFLTGEEKPYKEGAFTRLKQVQGVFNPFNHEGKGWHWGAWELLARYDTLRVDDKAFDLGFATGTDRVNTLTMGLNWYPHNMVVVKFNYVHNDFADDLGALKGDDQEDLFLTRFQVEF</sequence>
<dbReference type="EMBL" id="JACPRF010000026">
    <property type="protein sequence ID" value="MBI2875418.1"/>
    <property type="molecule type" value="Genomic_DNA"/>
</dbReference>
<evidence type="ECO:0000313" key="3">
    <source>
        <dbReference type="Proteomes" id="UP000769766"/>
    </source>
</evidence>
<gene>
    <name evidence="2" type="ORF">HYY20_00895</name>
</gene>
<proteinExistence type="predicted"/>
<dbReference type="InterPro" id="IPR010870">
    <property type="entry name" value="Porin_O/P"/>
</dbReference>
<dbReference type="Pfam" id="PF07396">
    <property type="entry name" value="Porin_O_P"/>
    <property type="match status" value="1"/>
</dbReference>
<organism evidence="2 3">
    <name type="scientific">Tectimicrobiota bacterium</name>
    <dbReference type="NCBI Taxonomy" id="2528274"/>
    <lineage>
        <taxon>Bacteria</taxon>
        <taxon>Pseudomonadati</taxon>
        <taxon>Nitrospinota/Tectimicrobiota group</taxon>
        <taxon>Candidatus Tectimicrobiota</taxon>
    </lineage>
</organism>
<protein>
    <recommendedName>
        <fullName evidence="4">Porin</fullName>
    </recommendedName>
</protein>
<dbReference type="SUPFAM" id="SSF56935">
    <property type="entry name" value="Porins"/>
    <property type="match status" value="1"/>
</dbReference>
<dbReference type="InterPro" id="IPR023614">
    <property type="entry name" value="Porin_dom_sf"/>
</dbReference>
<accession>A0A932CL62</accession>
<feature type="chain" id="PRO_5037802710" description="Porin" evidence="1">
    <location>
        <begin position="23"/>
        <end position="451"/>
    </location>
</feature>
<reference evidence="2" key="1">
    <citation type="submission" date="2020-07" db="EMBL/GenBank/DDBJ databases">
        <title>Huge and variable diversity of episymbiotic CPR bacteria and DPANN archaea in groundwater ecosystems.</title>
        <authorList>
            <person name="He C.Y."/>
            <person name="Keren R."/>
            <person name="Whittaker M."/>
            <person name="Farag I.F."/>
            <person name="Doudna J."/>
            <person name="Cate J.H.D."/>
            <person name="Banfield J.F."/>
        </authorList>
    </citation>
    <scope>NUCLEOTIDE SEQUENCE</scope>
    <source>
        <strain evidence="2">NC_groundwater_672_Ag_B-0.1um_62_36</strain>
    </source>
</reference>
<dbReference type="Gene3D" id="2.40.160.10">
    <property type="entry name" value="Porin"/>
    <property type="match status" value="1"/>
</dbReference>
<evidence type="ECO:0000313" key="2">
    <source>
        <dbReference type="EMBL" id="MBI2875418.1"/>
    </source>
</evidence>
<keyword evidence="1" id="KW-0732">Signal</keyword>
<name>A0A932CL62_UNCTE</name>
<dbReference type="Proteomes" id="UP000769766">
    <property type="component" value="Unassembled WGS sequence"/>
</dbReference>